<dbReference type="GO" id="GO:0051301">
    <property type="term" value="P:cell division"/>
    <property type="evidence" value="ECO:0007669"/>
    <property type="project" value="UniProtKB-KW"/>
</dbReference>
<keyword evidence="3" id="KW-0132">Cell division</keyword>
<comment type="caution">
    <text evidence="14">The sequence shown here is derived from an EMBL/GenBank/DDBJ whole genome shotgun (WGS) entry which is preliminary data.</text>
</comment>
<evidence type="ECO:0000256" key="10">
    <source>
        <dbReference type="ARBA" id="ARBA00031461"/>
    </source>
</evidence>
<dbReference type="InterPro" id="IPR000713">
    <property type="entry name" value="Mur_ligase_N"/>
</dbReference>
<dbReference type="GO" id="GO:0071555">
    <property type="term" value="P:cell wall organization"/>
    <property type="evidence" value="ECO:0007669"/>
    <property type="project" value="UniProtKB-KW"/>
</dbReference>
<dbReference type="Pfam" id="PF01225">
    <property type="entry name" value="Mur_ligase"/>
    <property type="match status" value="1"/>
</dbReference>
<evidence type="ECO:0000259" key="13">
    <source>
        <dbReference type="Pfam" id="PF08245"/>
    </source>
</evidence>
<dbReference type="Gene3D" id="3.40.1390.10">
    <property type="entry name" value="MurE/MurF, N-terminal domain"/>
    <property type="match status" value="1"/>
</dbReference>
<dbReference type="InterPro" id="IPR035911">
    <property type="entry name" value="MurE/MurF_N"/>
</dbReference>
<dbReference type="InterPro" id="IPR004101">
    <property type="entry name" value="Mur_ligase_C"/>
</dbReference>
<keyword evidence="1" id="KW-0963">Cytoplasm</keyword>
<organism evidence="14">
    <name type="scientific">freshwater metagenome</name>
    <dbReference type="NCBI Taxonomy" id="449393"/>
    <lineage>
        <taxon>unclassified sequences</taxon>
        <taxon>metagenomes</taxon>
        <taxon>ecological metagenomes</taxon>
    </lineage>
</organism>
<evidence type="ECO:0000256" key="2">
    <source>
        <dbReference type="ARBA" id="ARBA00022598"/>
    </source>
</evidence>
<evidence type="ECO:0000256" key="1">
    <source>
        <dbReference type="ARBA" id="ARBA00022490"/>
    </source>
</evidence>
<dbReference type="InterPro" id="IPR036615">
    <property type="entry name" value="Mur_ligase_C_dom_sf"/>
</dbReference>
<evidence type="ECO:0000256" key="9">
    <source>
        <dbReference type="ARBA" id="ARBA00023316"/>
    </source>
</evidence>
<evidence type="ECO:0000259" key="12">
    <source>
        <dbReference type="Pfam" id="PF02875"/>
    </source>
</evidence>
<dbReference type="InterPro" id="IPR013221">
    <property type="entry name" value="Mur_ligase_cen"/>
</dbReference>
<dbReference type="SUPFAM" id="SSF63418">
    <property type="entry name" value="MurE/MurF N-terminal domain"/>
    <property type="match status" value="1"/>
</dbReference>
<evidence type="ECO:0000256" key="8">
    <source>
        <dbReference type="ARBA" id="ARBA00023306"/>
    </source>
</evidence>
<feature type="domain" description="Mur ligase C-terminal" evidence="12">
    <location>
        <begin position="315"/>
        <end position="436"/>
    </location>
</feature>
<dbReference type="GO" id="GO:0009252">
    <property type="term" value="P:peptidoglycan biosynthetic process"/>
    <property type="evidence" value="ECO:0007669"/>
    <property type="project" value="UniProtKB-KW"/>
</dbReference>
<dbReference type="Gene3D" id="3.90.190.20">
    <property type="entry name" value="Mur ligase, C-terminal domain"/>
    <property type="match status" value="1"/>
</dbReference>
<evidence type="ECO:0000256" key="6">
    <source>
        <dbReference type="ARBA" id="ARBA00022960"/>
    </source>
</evidence>
<keyword evidence="6" id="KW-0133">Cell shape</keyword>
<evidence type="ECO:0000313" key="14">
    <source>
        <dbReference type="EMBL" id="KGA13241.1"/>
    </source>
</evidence>
<dbReference type="HAMAP" id="MF_02019">
    <property type="entry name" value="MurF"/>
    <property type="match status" value="1"/>
</dbReference>
<keyword evidence="7" id="KW-0573">Peptidoglycan synthesis</keyword>
<dbReference type="NCBIfam" id="TIGR01143">
    <property type="entry name" value="murF"/>
    <property type="match status" value="1"/>
</dbReference>
<keyword evidence="4" id="KW-0547">Nucleotide-binding</keyword>
<evidence type="ECO:0000259" key="11">
    <source>
        <dbReference type="Pfam" id="PF01225"/>
    </source>
</evidence>
<dbReference type="Gene3D" id="3.40.1190.10">
    <property type="entry name" value="Mur-like, catalytic domain"/>
    <property type="match status" value="1"/>
</dbReference>
<dbReference type="GO" id="GO:0047480">
    <property type="term" value="F:UDP-N-acetylmuramoyl-tripeptide-D-alanyl-D-alanine ligase activity"/>
    <property type="evidence" value="ECO:0007669"/>
    <property type="project" value="InterPro"/>
</dbReference>
<evidence type="ECO:0000256" key="7">
    <source>
        <dbReference type="ARBA" id="ARBA00022984"/>
    </source>
</evidence>
<dbReference type="AlphaFoldDB" id="A0A094QFY3"/>
<keyword evidence="2" id="KW-0436">Ligase</keyword>
<dbReference type="GO" id="GO:0005524">
    <property type="term" value="F:ATP binding"/>
    <property type="evidence" value="ECO:0007669"/>
    <property type="project" value="UniProtKB-KW"/>
</dbReference>
<keyword evidence="8" id="KW-0131">Cell cycle</keyword>
<name>A0A094QFY3_9ZZZZ</name>
<sequence>MIKLHASQLAEIIGGTLVGTDVEITSAPVLNSSAATQGSVFLAFIGEKVDGHDFVDDAFARGSVLAITSKPVKQRHIVVADVSAALTALARFVRSELTSLTVIGITGSQGKTTTKDLLRHMLSQHGATVAPQGNYNNELGVPLTILSCTSETKFAIIEMGARHMGDIAHLASIAQPDIAVVLRVGMAHLGEFGSMDLIAQTKSELVSALKEDGIAILGQYDPYTKAMSALHKGQIITFGTAHSDSVRATEIEIREGCPHFDLVTPEGRAAVGLRIVGEHQVANALACAAVGTALHFSLDSIAGALSTATIASKWRMQISEFCEVVLINDSYNASPDAMEAALKTLLLFAQERGGQSWAFVGKMAELGESSENAHQHIGTLAYELGIDHLVAIDAPEYLSGFSGSTGTTTHSCTRDQAIALAEQIEPGDVILVKASRSEAFEILAEKIEQVVTARHRDVEELGGK</sequence>
<dbReference type="GO" id="GO:0008360">
    <property type="term" value="P:regulation of cell shape"/>
    <property type="evidence" value="ECO:0007669"/>
    <property type="project" value="UniProtKB-KW"/>
</dbReference>
<dbReference type="PANTHER" id="PTHR43024">
    <property type="entry name" value="UDP-N-ACETYLMURAMOYL-TRIPEPTIDE--D-ALANYL-D-ALANINE LIGASE"/>
    <property type="match status" value="1"/>
</dbReference>
<dbReference type="Pfam" id="PF08245">
    <property type="entry name" value="Mur_ligase_M"/>
    <property type="match status" value="1"/>
</dbReference>
<dbReference type="EMBL" id="JNSK01000177">
    <property type="protein sequence ID" value="KGA13241.1"/>
    <property type="molecule type" value="Genomic_DNA"/>
</dbReference>
<dbReference type="SUPFAM" id="SSF53244">
    <property type="entry name" value="MurD-like peptide ligases, peptide-binding domain"/>
    <property type="match status" value="1"/>
</dbReference>
<dbReference type="SUPFAM" id="SSF53623">
    <property type="entry name" value="MurD-like peptide ligases, catalytic domain"/>
    <property type="match status" value="1"/>
</dbReference>
<reference evidence="14" key="1">
    <citation type="submission" date="2014-05" db="EMBL/GenBank/DDBJ databases">
        <title>Key roles for freshwater Actinobacteria revealed by deep metagenomic sequencing.</title>
        <authorList>
            <person name="Ghai R."/>
            <person name="Mizuno C.M."/>
            <person name="Picazo A."/>
            <person name="Camacho A."/>
            <person name="Rodriguez-Valera F."/>
        </authorList>
    </citation>
    <scope>NUCLEOTIDE SEQUENCE</scope>
</reference>
<keyword evidence="9" id="KW-0961">Cell wall biogenesis/degradation</keyword>
<evidence type="ECO:0000256" key="5">
    <source>
        <dbReference type="ARBA" id="ARBA00022840"/>
    </source>
</evidence>
<keyword evidence="5" id="KW-0067">ATP-binding</keyword>
<feature type="domain" description="Mur ligase central" evidence="13">
    <location>
        <begin position="105"/>
        <end position="290"/>
    </location>
</feature>
<dbReference type="PANTHER" id="PTHR43024:SF1">
    <property type="entry name" value="UDP-N-ACETYLMURAMOYL-TRIPEPTIDE--D-ALANYL-D-ALANINE LIGASE"/>
    <property type="match status" value="1"/>
</dbReference>
<gene>
    <name evidence="14" type="ORF">GM50_22800</name>
</gene>
<dbReference type="InterPro" id="IPR051046">
    <property type="entry name" value="MurCDEF_CellWall_CoF430Synth"/>
</dbReference>
<dbReference type="InterPro" id="IPR005863">
    <property type="entry name" value="UDP-N-AcMur_synth"/>
</dbReference>
<feature type="domain" description="Mur ligase N-terminal catalytic" evidence="11">
    <location>
        <begin position="31"/>
        <end position="79"/>
    </location>
</feature>
<evidence type="ECO:0000256" key="4">
    <source>
        <dbReference type="ARBA" id="ARBA00022741"/>
    </source>
</evidence>
<accession>A0A094QFY3</accession>
<dbReference type="Pfam" id="PF02875">
    <property type="entry name" value="Mur_ligase_C"/>
    <property type="match status" value="1"/>
</dbReference>
<proteinExistence type="inferred from homology"/>
<dbReference type="InterPro" id="IPR036565">
    <property type="entry name" value="Mur-like_cat_sf"/>
</dbReference>
<evidence type="ECO:0000256" key="3">
    <source>
        <dbReference type="ARBA" id="ARBA00022618"/>
    </source>
</evidence>
<protein>
    <recommendedName>
        <fullName evidence="10">UDP-MurNAc-pentapeptide synthetase</fullName>
    </recommendedName>
</protein>